<reference evidence="2 3" key="1">
    <citation type="submission" date="2021-01" db="EMBL/GenBank/DDBJ databases">
        <title>Whole genome shotgun sequence of Catellatospora chokoriensis NBRC 107358.</title>
        <authorList>
            <person name="Komaki H."/>
            <person name="Tamura T."/>
        </authorList>
    </citation>
    <scope>NUCLEOTIDE SEQUENCE [LARGE SCALE GENOMIC DNA]</scope>
    <source>
        <strain evidence="2 3">NBRC 107358</strain>
    </source>
</reference>
<organism evidence="2 3">
    <name type="scientific">Catellatospora chokoriensis</name>
    <dbReference type="NCBI Taxonomy" id="310353"/>
    <lineage>
        <taxon>Bacteria</taxon>
        <taxon>Bacillati</taxon>
        <taxon>Actinomycetota</taxon>
        <taxon>Actinomycetes</taxon>
        <taxon>Micromonosporales</taxon>
        <taxon>Micromonosporaceae</taxon>
        <taxon>Catellatospora</taxon>
    </lineage>
</organism>
<dbReference type="Gene3D" id="3.10.180.10">
    <property type="entry name" value="2,3-Dihydroxybiphenyl 1,2-Dioxygenase, domain 1"/>
    <property type="match status" value="2"/>
</dbReference>
<dbReference type="InterPro" id="IPR029068">
    <property type="entry name" value="Glyas_Bleomycin-R_OHBP_Dase"/>
</dbReference>
<sequence length="246" mass="26400">MIRWTYAFIDRPADVFTEAASFWSRVTGTHLTARRGEHGEFATLLPIGADACVKLQAVHEGGGAHLDLSVDDPAALAARAVELGATHVADLGHQVLRSPGGLLFCAVPWHDEFRRPMAHTTPDGALSRLDQVCIDVGPAGYDAEVAFWGELTGWDSSFGSRPEFHVVAPPAELPVRILIQRLQQERPTSAHLDLACSDVEGVRAWHVKCGATHVADGARWVVMSDPAGGVYCLTARDPQTGGLPGK</sequence>
<dbReference type="Proteomes" id="UP000619293">
    <property type="component" value="Unassembled WGS sequence"/>
</dbReference>
<keyword evidence="3" id="KW-1185">Reference proteome</keyword>
<protein>
    <recommendedName>
        <fullName evidence="1">Glyoxalase-like domain-containing protein</fullName>
    </recommendedName>
</protein>
<dbReference type="PANTHER" id="PTHR35908:SF1">
    <property type="entry name" value="CONSERVED PROTEIN"/>
    <property type="match status" value="1"/>
</dbReference>
<comment type="caution">
    <text evidence="2">The sequence shown here is derived from an EMBL/GenBank/DDBJ whole genome shotgun (WGS) entry which is preliminary data.</text>
</comment>
<evidence type="ECO:0000313" key="3">
    <source>
        <dbReference type="Proteomes" id="UP000619293"/>
    </source>
</evidence>
<evidence type="ECO:0000313" key="2">
    <source>
        <dbReference type="EMBL" id="GIF92190.1"/>
    </source>
</evidence>
<dbReference type="Pfam" id="PF18029">
    <property type="entry name" value="Glyoxalase_6"/>
    <property type="match status" value="2"/>
</dbReference>
<evidence type="ECO:0000259" key="1">
    <source>
        <dbReference type="Pfam" id="PF18029"/>
    </source>
</evidence>
<gene>
    <name evidence="2" type="ORF">Cch02nite_56340</name>
</gene>
<dbReference type="PANTHER" id="PTHR35908">
    <property type="entry name" value="HYPOTHETICAL FUSION PROTEIN"/>
    <property type="match status" value="1"/>
</dbReference>
<accession>A0A8J3K7L2</accession>
<dbReference type="RefSeq" id="WP_191837309.1">
    <property type="nucleotide sequence ID" value="NZ_BAAALB010000001.1"/>
</dbReference>
<dbReference type="AlphaFoldDB" id="A0A8J3K7L2"/>
<feature type="domain" description="Glyoxalase-like" evidence="1">
    <location>
        <begin position="131"/>
        <end position="234"/>
    </location>
</feature>
<dbReference type="SUPFAM" id="SSF54593">
    <property type="entry name" value="Glyoxalase/Bleomycin resistance protein/Dihydroxybiphenyl dioxygenase"/>
    <property type="match status" value="2"/>
</dbReference>
<proteinExistence type="predicted"/>
<name>A0A8J3K7L2_9ACTN</name>
<feature type="domain" description="Glyoxalase-like" evidence="1">
    <location>
        <begin position="9"/>
        <end position="106"/>
    </location>
</feature>
<dbReference type="EMBL" id="BONG01000042">
    <property type="protein sequence ID" value="GIF92190.1"/>
    <property type="molecule type" value="Genomic_DNA"/>
</dbReference>
<dbReference type="InterPro" id="IPR041581">
    <property type="entry name" value="Glyoxalase_6"/>
</dbReference>